<dbReference type="Proteomes" id="UP001183390">
    <property type="component" value="Unassembled WGS sequence"/>
</dbReference>
<evidence type="ECO:0000313" key="1">
    <source>
        <dbReference type="EMBL" id="MDT0331227.1"/>
    </source>
</evidence>
<accession>A0ABU2MF83</accession>
<dbReference type="EMBL" id="JAVREP010000020">
    <property type="protein sequence ID" value="MDT0331227.1"/>
    <property type="molecule type" value="Genomic_DNA"/>
</dbReference>
<sequence length="334" mass="37280">MDFLELQRRLREAGHDAHLAYDGRHDPFRPTGPSARRGGYCRGAWNLYHLGEHRYVVTVRDLTRPVRFARDTTGPEPAGFRTEEEACAHLWEILSGPDAPKGVRDIAFDELPEAVAGWIRACGGAPTRTLFGNPFVASRGSESHRLSRVGDRYVLRRRSNLPPTVGAPLHTTEVWEDACRVLMSVIGDRDAPRRPGLPLVGFARGTSGQERVRRLAGAGFEEIARAYGAERGEPLLDVLAEAAALDLVTPEILRLAGERHLDAQRFGSGRCVTFGFSEERYRVREVEGRYLLERAEERQNTFTVLVESSDLDDVRRRFVDVLDPAGTRRDPSAG</sequence>
<reference evidence="2" key="1">
    <citation type="submission" date="2023-07" db="EMBL/GenBank/DDBJ databases">
        <title>30 novel species of actinomycetes from the DSMZ collection.</title>
        <authorList>
            <person name="Nouioui I."/>
        </authorList>
    </citation>
    <scope>NUCLEOTIDE SEQUENCE [LARGE SCALE GENOMIC DNA]</scope>
    <source>
        <strain evidence="2">DSM 44743</strain>
    </source>
</reference>
<proteinExistence type="predicted"/>
<keyword evidence="2" id="KW-1185">Reference proteome</keyword>
<protein>
    <submittedName>
        <fullName evidence="1">Uncharacterized protein</fullName>
    </submittedName>
</protein>
<comment type="caution">
    <text evidence="1">The sequence shown here is derived from an EMBL/GenBank/DDBJ whole genome shotgun (WGS) entry which is preliminary data.</text>
</comment>
<organism evidence="1 2">
    <name type="scientific">Nocardiopsis lambiniae</name>
    <dbReference type="NCBI Taxonomy" id="3075539"/>
    <lineage>
        <taxon>Bacteria</taxon>
        <taxon>Bacillati</taxon>
        <taxon>Actinomycetota</taxon>
        <taxon>Actinomycetes</taxon>
        <taxon>Streptosporangiales</taxon>
        <taxon>Nocardiopsidaceae</taxon>
        <taxon>Nocardiopsis</taxon>
    </lineage>
</organism>
<gene>
    <name evidence="1" type="ORF">RM479_22670</name>
</gene>
<evidence type="ECO:0000313" key="2">
    <source>
        <dbReference type="Proteomes" id="UP001183390"/>
    </source>
</evidence>
<name>A0ABU2MF83_9ACTN</name>
<dbReference type="RefSeq" id="WP_311513776.1">
    <property type="nucleotide sequence ID" value="NZ_JAVREP010000020.1"/>
</dbReference>